<comment type="caution">
    <text evidence="1">The sequence shown here is derived from an EMBL/GenBank/DDBJ whole genome shotgun (WGS) entry which is preliminary data.</text>
</comment>
<dbReference type="EMBL" id="LKMD01000102">
    <property type="protein sequence ID" value="PIA98002.1"/>
    <property type="molecule type" value="Genomic_DNA"/>
</dbReference>
<dbReference type="AlphaFoldDB" id="A0A2G5I0I1"/>
<organism evidence="1 2">
    <name type="scientific">Cercospora beticola</name>
    <name type="common">Sugarbeet leaf spot fungus</name>
    <dbReference type="NCBI Taxonomy" id="122368"/>
    <lineage>
        <taxon>Eukaryota</taxon>
        <taxon>Fungi</taxon>
        <taxon>Dikarya</taxon>
        <taxon>Ascomycota</taxon>
        <taxon>Pezizomycotina</taxon>
        <taxon>Dothideomycetes</taxon>
        <taxon>Dothideomycetidae</taxon>
        <taxon>Mycosphaerellales</taxon>
        <taxon>Mycosphaerellaceae</taxon>
        <taxon>Cercospora</taxon>
    </lineage>
</organism>
<dbReference type="Proteomes" id="UP000230605">
    <property type="component" value="Chromosome 2"/>
</dbReference>
<evidence type="ECO:0000313" key="2">
    <source>
        <dbReference type="Proteomes" id="UP000230605"/>
    </source>
</evidence>
<gene>
    <name evidence="1" type="ORF">CB0940_06055</name>
</gene>
<sequence length="124" mass="13987">MRAKSHVTRHARMYTIQLLVVKMDKEFALSNCEAKRQERIAVHNGRTLAGSGDTREVNDLHKQLSQNSILFLEIVGTVPPINGGTYTQKTLSIHLQFLLTQIVTNPHARLFPPRLHRPSSSTCC</sequence>
<accession>A0A2G5I0I1</accession>
<name>A0A2G5I0I1_CERBT</name>
<protein>
    <submittedName>
        <fullName evidence="1">Uncharacterized protein</fullName>
    </submittedName>
</protein>
<proteinExistence type="predicted"/>
<reference evidence="1 2" key="1">
    <citation type="submission" date="2015-10" db="EMBL/GenBank/DDBJ databases">
        <title>The cercosporin biosynthetic gene cluster was horizontally transferred to several fungal lineages and shown to be expanded in Cercospora beticola based on microsynteny with recipient genomes.</title>
        <authorList>
            <person name="De Jonge R."/>
            <person name="Ebert M.K."/>
            <person name="Suttle J.C."/>
            <person name="Jurick Ii W.M."/>
            <person name="Secor G.A."/>
            <person name="Thomma B.P."/>
            <person name="Van De Peer Y."/>
            <person name="Bolton M.D."/>
        </authorList>
    </citation>
    <scope>NUCLEOTIDE SEQUENCE [LARGE SCALE GENOMIC DNA]</scope>
    <source>
        <strain evidence="1 2">09-40</strain>
    </source>
</reference>
<evidence type="ECO:0000313" key="1">
    <source>
        <dbReference type="EMBL" id="PIA98002.1"/>
    </source>
</evidence>